<feature type="transmembrane region" description="Helical" evidence="1">
    <location>
        <begin position="146"/>
        <end position="166"/>
    </location>
</feature>
<feature type="transmembrane region" description="Helical" evidence="1">
    <location>
        <begin position="117"/>
        <end position="134"/>
    </location>
</feature>
<name>A0A0S4TY58_RALSL</name>
<sequence length="567" mass="62358">MKARFDGGYLIFLLGIITLTTTVYAVWTHFSPVPYADQWDGTIGFYLRALQNPRQAFFEQHNEHRLIFSRLFFYADMRYFGGRNVLLLASNVILAGFLAAAFYRVAIRNGVQQDREMLVGLAGLTLVFVFSWVQRENFSWGFQSQWFAVNLFSLLAFHYLELAGYAHRKDALPERNASLAKALLSGSIAAGSMASGLLVFPILIVQALYLRFSTRTVWLLVTTTAVVWIAYFFDWKSPSAGTHLLTMLSNHPIEALCYVLLYLGAPAHLLSFGKLSAYASGAIVLITFTCLVIKALRSHAPIHAISLLAFVLFVISNALATASGRLSIGVQHALQSRYTTASLAAWLALILFAILNFNSQKKRKSVLITAVIVALFVASGQRFTSENGNYAIFSRLFAGLALRSHVYDPNIIGAIYLMPESLGIISQAAEQAKVSIFAPDQPDYFTPPSRIIATSICDGHIDKIAATTTLGVYRAEGWIFDADEKRVPRDVVVTDADGATLGTGITGKEYYGALEIKDPNALYRGWSALFKAPTLITPLIVAPTSKGTYCKLQETGTAYNVDKTSAP</sequence>
<keyword evidence="1" id="KW-1133">Transmembrane helix</keyword>
<proteinExistence type="predicted"/>
<feature type="transmembrane region" description="Helical" evidence="1">
    <location>
        <begin position="365"/>
        <end position="383"/>
    </location>
</feature>
<feature type="transmembrane region" description="Helical" evidence="1">
    <location>
        <begin position="187"/>
        <end position="210"/>
    </location>
</feature>
<protein>
    <submittedName>
        <fullName evidence="2">Putative transmembrane protein</fullName>
    </submittedName>
</protein>
<feature type="transmembrane region" description="Helical" evidence="1">
    <location>
        <begin position="7"/>
        <end position="27"/>
    </location>
</feature>
<keyword evidence="1 2" id="KW-0812">Transmembrane</keyword>
<organism evidence="2">
    <name type="scientific">Ralstonia solanacearum</name>
    <name type="common">Pseudomonas solanacearum</name>
    <dbReference type="NCBI Taxonomy" id="305"/>
    <lineage>
        <taxon>Bacteria</taxon>
        <taxon>Pseudomonadati</taxon>
        <taxon>Pseudomonadota</taxon>
        <taxon>Betaproteobacteria</taxon>
        <taxon>Burkholderiales</taxon>
        <taxon>Burkholderiaceae</taxon>
        <taxon>Ralstonia</taxon>
        <taxon>Ralstonia solanacearum species complex</taxon>
    </lineage>
</organism>
<gene>
    <name evidence="2" type="ORF">RUN39_v1_1040012</name>
</gene>
<keyword evidence="1" id="KW-0472">Membrane</keyword>
<feature type="transmembrane region" description="Helical" evidence="1">
    <location>
        <begin position="85"/>
        <end position="105"/>
    </location>
</feature>
<evidence type="ECO:0000313" key="2">
    <source>
        <dbReference type="EMBL" id="CUV14955.1"/>
    </source>
</evidence>
<dbReference type="AlphaFoldDB" id="A0A0S4TY58"/>
<evidence type="ECO:0000256" key="1">
    <source>
        <dbReference type="SAM" id="Phobius"/>
    </source>
</evidence>
<feature type="transmembrane region" description="Helical" evidence="1">
    <location>
        <begin position="305"/>
        <end position="326"/>
    </location>
</feature>
<reference evidence="2" key="1">
    <citation type="submission" date="2015-10" db="EMBL/GenBank/DDBJ databases">
        <authorList>
            <person name="Gilbert D.G."/>
        </authorList>
    </citation>
    <scope>NUCLEOTIDE SEQUENCE</scope>
    <source>
        <strain evidence="2">Phyl III-seqv23</strain>
    </source>
</reference>
<feature type="transmembrane region" description="Helical" evidence="1">
    <location>
        <begin position="338"/>
        <end position="358"/>
    </location>
</feature>
<dbReference type="EMBL" id="LN899819">
    <property type="protein sequence ID" value="CUV14955.1"/>
    <property type="molecule type" value="Genomic_DNA"/>
</dbReference>
<dbReference type="PATRIC" id="fig|305.106.peg.1612"/>
<feature type="transmembrane region" description="Helical" evidence="1">
    <location>
        <begin position="216"/>
        <end position="233"/>
    </location>
</feature>
<feature type="transmembrane region" description="Helical" evidence="1">
    <location>
        <begin position="275"/>
        <end position="293"/>
    </location>
</feature>
<accession>A0A0S4TY58</accession>